<protein>
    <submittedName>
        <fullName evidence="1">Uncharacterized protein</fullName>
    </submittedName>
</protein>
<proteinExistence type="predicted"/>
<name>A0AAN4Q8V9_PSESF</name>
<accession>A0AAN4Q8V9</accession>
<evidence type="ECO:0000313" key="2">
    <source>
        <dbReference type="Proteomes" id="UP000248291"/>
    </source>
</evidence>
<dbReference type="AlphaFoldDB" id="A0AAN4Q8V9"/>
<comment type="caution">
    <text evidence="1">The sequence shown here is derived from an EMBL/GenBank/DDBJ whole genome shotgun (WGS) entry which is preliminary data.</text>
</comment>
<dbReference type="EMBL" id="BGKA01000190">
    <property type="protein sequence ID" value="GBH19105.1"/>
    <property type="molecule type" value="Genomic_DNA"/>
</dbReference>
<sequence length="48" mass="5598">MIINYRAAQICDVKRHSVHKARCDSGRTIMNIPPIFKKKQTKTHHPRA</sequence>
<organism evidence="1 2">
    <name type="scientific">Pseudomonas syringae pv. actinidiae</name>
    <dbReference type="NCBI Taxonomy" id="103796"/>
    <lineage>
        <taxon>Bacteria</taxon>
        <taxon>Pseudomonadati</taxon>
        <taxon>Pseudomonadota</taxon>
        <taxon>Gammaproteobacteria</taxon>
        <taxon>Pseudomonadales</taxon>
        <taxon>Pseudomonadaceae</taxon>
        <taxon>Pseudomonas</taxon>
        <taxon>Pseudomonas syringae</taxon>
    </lineage>
</organism>
<gene>
    <name evidence="1" type="ORF">KPSA3_05107</name>
</gene>
<dbReference type="Proteomes" id="UP000248291">
    <property type="component" value="Unassembled WGS sequence"/>
</dbReference>
<reference evidence="1 2" key="1">
    <citation type="submission" date="2018-04" db="EMBL/GenBank/DDBJ databases">
        <title>Draft genome sequence of Pseudomonas syringae pv. actinidiae biovar 3 strains isolated from kiwifruit in Kagawa prefecture.</title>
        <authorList>
            <person name="Tabuchi M."/>
            <person name="Saito M."/>
            <person name="Fujiwara S."/>
            <person name="Sasa N."/>
            <person name="Akimitsu K."/>
            <person name="Gomi K."/>
            <person name="Konishi-Sugita S."/>
            <person name="Hamano K."/>
            <person name="Kataoka I."/>
        </authorList>
    </citation>
    <scope>NUCLEOTIDE SEQUENCE [LARGE SCALE GENOMIC DNA]</scope>
    <source>
        <strain evidence="1 2">MAFF212211</strain>
    </source>
</reference>
<evidence type="ECO:0000313" key="1">
    <source>
        <dbReference type="EMBL" id="GBH19105.1"/>
    </source>
</evidence>